<dbReference type="InterPro" id="IPR037231">
    <property type="entry name" value="NAP-like_sf"/>
</dbReference>
<comment type="similarity">
    <text evidence="1 2">Belongs to the nucleosome assembly protein (NAP) family.</text>
</comment>
<dbReference type="GO" id="GO:0006334">
    <property type="term" value="P:nucleosome assembly"/>
    <property type="evidence" value="ECO:0007669"/>
    <property type="project" value="InterPro"/>
</dbReference>
<evidence type="ECO:0000313" key="4">
    <source>
        <dbReference type="EMBL" id="KAF4509682.1"/>
    </source>
</evidence>
<name>A0A8H4PSK3_9HYPO</name>
<evidence type="ECO:0000256" key="2">
    <source>
        <dbReference type="RuleBase" id="RU003876"/>
    </source>
</evidence>
<sequence length="303" mass="35062">MSAENLDTPIFYEQLEDLEYDFEDVEMELLRQQAKLTKDLYAKREKLVADIPNFWPLVFEQSPPDIDEYIQPSDAALLLGSLKSLSVDRFELPGGDPRSVVIKFEFFENDHFENTTLEKKFWYRRAKDGWAGLVSEPVDIQWKADKDLTGGMLGLARKVWEEEKAGKTDETEAKKKLKEQMDSTGLGGVSFFAWFGFRGRDVSAEEDREAFKIEQERRQARKEGKEVEDEEDDDDDDDDDDEYELEIFPTADDLAVAISEDLWPGAIKYFTQAQEQDAMSDMDFESDEDMDEADGEKKKDQKK</sequence>
<dbReference type="PANTHER" id="PTHR11875">
    <property type="entry name" value="TESTIS-SPECIFIC Y-ENCODED PROTEIN"/>
    <property type="match status" value="1"/>
</dbReference>
<feature type="region of interest" description="Disordered" evidence="3">
    <location>
        <begin position="278"/>
        <end position="303"/>
    </location>
</feature>
<accession>A0A8H4PSK3</accession>
<feature type="compositionally biased region" description="Acidic residues" evidence="3">
    <location>
        <begin position="226"/>
        <end position="245"/>
    </location>
</feature>
<gene>
    <name evidence="4" type="ORF">G6O67_003826</name>
</gene>
<dbReference type="EMBL" id="JAAVMX010000004">
    <property type="protein sequence ID" value="KAF4509682.1"/>
    <property type="molecule type" value="Genomic_DNA"/>
</dbReference>
<dbReference type="Gene3D" id="3.30.1120.90">
    <property type="entry name" value="Nucleosome assembly protein"/>
    <property type="match status" value="1"/>
</dbReference>
<organism evidence="4 5">
    <name type="scientific">Ophiocordyceps sinensis</name>
    <dbReference type="NCBI Taxonomy" id="72228"/>
    <lineage>
        <taxon>Eukaryota</taxon>
        <taxon>Fungi</taxon>
        <taxon>Dikarya</taxon>
        <taxon>Ascomycota</taxon>
        <taxon>Pezizomycotina</taxon>
        <taxon>Sordariomycetes</taxon>
        <taxon>Hypocreomycetidae</taxon>
        <taxon>Hypocreales</taxon>
        <taxon>Ophiocordycipitaceae</taxon>
        <taxon>Ophiocordyceps</taxon>
    </lineage>
</organism>
<feature type="compositionally biased region" description="Basic and acidic residues" evidence="3">
    <location>
        <begin position="210"/>
        <end position="225"/>
    </location>
</feature>
<dbReference type="OrthoDB" id="19419at2759"/>
<feature type="compositionally biased region" description="Acidic residues" evidence="3">
    <location>
        <begin position="278"/>
        <end position="294"/>
    </location>
</feature>
<dbReference type="GO" id="GO:0005634">
    <property type="term" value="C:nucleus"/>
    <property type="evidence" value="ECO:0007669"/>
    <property type="project" value="InterPro"/>
</dbReference>
<keyword evidence="5" id="KW-1185">Reference proteome</keyword>
<proteinExistence type="inferred from homology"/>
<dbReference type="SUPFAM" id="SSF143113">
    <property type="entry name" value="NAP-like"/>
    <property type="match status" value="1"/>
</dbReference>
<evidence type="ECO:0000256" key="3">
    <source>
        <dbReference type="SAM" id="MobiDB-lite"/>
    </source>
</evidence>
<dbReference type="AlphaFoldDB" id="A0A8H4PSK3"/>
<feature type="region of interest" description="Disordered" evidence="3">
    <location>
        <begin position="210"/>
        <end position="248"/>
    </location>
</feature>
<evidence type="ECO:0000313" key="5">
    <source>
        <dbReference type="Proteomes" id="UP000557566"/>
    </source>
</evidence>
<reference evidence="4 5" key="1">
    <citation type="journal article" date="2020" name="Genome Biol. Evol.">
        <title>A new high-quality draft genome assembly of the Chinese cordyceps Ophiocordyceps sinensis.</title>
        <authorList>
            <person name="Shu R."/>
            <person name="Zhang J."/>
            <person name="Meng Q."/>
            <person name="Zhang H."/>
            <person name="Zhou G."/>
            <person name="Li M."/>
            <person name="Wu P."/>
            <person name="Zhao Y."/>
            <person name="Chen C."/>
            <person name="Qin Q."/>
        </authorList>
    </citation>
    <scope>NUCLEOTIDE SEQUENCE [LARGE SCALE GENOMIC DNA]</scope>
    <source>
        <strain evidence="4 5">IOZ07</strain>
    </source>
</reference>
<evidence type="ECO:0008006" key="6">
    <source>
        <dbReference type="Google" id="ProtNLM"/>
    </source>
</evidence>
<dbReference type="Pfam" id="PF00956">
    <property type="entry name" value="NAP"/>
    <property type="match status" value="1"/>
</dbReference>
<dbReference type="Proteomes" id="UP000557566">
    <property type="component" value="Unassembled WGS sequence"/>
</dbReference>
<evidence type="ECO:0000256" key="1">
    <source>
        <dbReference type="ARBA" id="ARBA00009947"/>
    </source>
</evidence>
<dbReference type="InterPro" id="IPR002164">
    <property type="entry name" value="NAP_family"/>
</dbReference>
<comment type="caution">
    <text evidence="4">The sequence shown here is derived from an EMBL/GenBank/DDBJ whole genome shotgun (WGS) entry which is preliminary data.</text>
</comment>
<protein>
    <recommendedName>
        <fullName evidence="6">NAP family protein</fullName>
    </recommendedName>
</protein>